<dbReference type="EMBL" id="JBBPFD010000003">
    <property type="protein sequence ID" value="KAK7933607.1"/>
    <property type="molecule type" value="Genomic_DNA"/>
</dbReference>
<sequence length="215" mass="22625">MRAKTVTVVWTLVGALFLLSVVTSKPVADESDSVEISSSEEGANEEAEEVEEPELPEATVTEAPSVPEPTEAPATIALPAAIDTTALPADTLDPQTSTDGLQMLPEEPSQTSLGVDVSRDMPETDPAHPDAPLSPDQLEPNAHVGLEVHATPAQANDVQQEVLPKASVHPPSVKGKAHRVAVVKALPVHVNPGVPVCFTFQYAAPHYSPPRGDSY</sequence>
<accession>A0AAW0PNU4</accession>
<reference evidence="4" key="1">
    <citation type="submission" date="2024-04" db="EMBL/GenBank/DDBJ databases">
        <title>Salinicola lusitanus LLJ914,a marine bacterium isolated from the Okinawa Trough.</title>
        <authorList>
            <person name="Li J."/>
        </authorList>
    </citation>
    <scope>NUCLEOTIDE SEQUENCE [LARGE SCALE GENOMIC DNA]</scope>
</reference>
<dbReference type="AlphaFoldDB" id="A0AAW0PNU4"/>
<organism evidence="3 4">
    <name type="scientific">Mugilogobius chulae</name>
    <name type="common">yellowstripe goby</name>
    <dbReference type="NCBI Taxonomy" id="88201"/>
    <lineage>
        <taxon>Eukaryota</taxon>
        <taxon>Metazoa</taxon>
        <taxon>Chordata</taxon>
        <taxon>Craniata</taxon>
        <taxon>Vertebrata</taxon>
        <taxon>Euteleostomi</taxon>
        <taxon>Actinopterygii</taxon>
        <taxon>Neopterygii</taxon>
        <taxon>Teleostei</taxon>
        <taxon>Neoteleostei</taxon>
        <taxon>Acanthomorphata</taxon>
        <taxon>Gobiaria</taxon>
        <taxon>Gobiiformes</taxon>
        <taxon>Gobioidei</taxon>
        <taxon>Gobiidae</taxon>
        <taxon>Gobionellinae</taxon>
        <taxon>Mugilogobius</taxon>
    </lineage>
</organism>
<feature type="compositionally biased region" description="Acidic residues" evidence="1">
    <location>
        <begin position="42"/>
        <end position="55"/>
    </location>
</feature>
<evidence type="ECO:0000256" key="2">
    <source>
        <dbReference type="SAM" id="SignalP"/>
    </source>
</evidence>
<feature type="compositionally biased region" description="Basic and acidic residues" evidence="1">
    <location>
        <begin position="117"/>
        <end position="128"/>
    </location>
</feature>
<protein>
    <submittedName>
        <fullName evidence="3">Uncharacterized protein</fullName>
    </submittedName>
</protein>
<comment type="caution">
    <text evidence="3">The sequence shown here is derived from an EMBL/GenBank/DDBJ whole genome shotgun (WGS) entry which is preliminary data.</text>
</comment>
<evidence type="ECO:0000313" key="3">
    <source>
        <dbReference type="EMBL" id="KAK7933607.1"/>
    </source>
</evidence>
<evidence type="ECO:0000256" key="1">
    <source>
        <dbReference type="SAM" id="MobiDB-lite"/>
    </source>
</evidence>
<feature type="region of interest" description="Disordered" evidence="1">
    <location>
        <begin position="28"/>
        <end position="139"/>
    </location>
</feature>
<keyword evidence="2" id="KW-0732">Signal</keyword>
<feature type="chain" id="PRO_5044001829" evidence="2">
    <location>
        <begin position="25"/>
        <end position="215"/>
    </location>
</feature>
<feature type="signal peptide" evidence="2">
    <location>
        <begin position="1"/>
        <end position="24"/>
    </location>
</feature>
<dbReference type="Proteomes" id="UP001460270">
    <property type="component" value="Unassembled WGS sequence"/>
</dbReference>
<gene>
    <name evidence="3" type="ORF">WMY93_004503</name>
</gene>
<name>A0AAW0PNU4_9GOBI</name>
<proteinExistence type="predicted"/>
<evidence type="ECO:0000313" key="4">
    <source>
        <dbReference type="Proteomes" id="UP001460270"/>
    </source>
</evidence>
<keyword evidence="4" id="KW-1185">Reference proteome</keyword>